<keyword evidence="13" id="KW-1185">Reference proteome</keyword>
<evidence type="ECO:0000256" key="3">
    <source>
        <dbReference type="ARBA" id="ARBA00004532"/>
    </source>
</evidence>
<dbReference type="PANTHER" id="PTHR40388">
    <property type="entry name" value="BRYOPORIN"/>
    <property type="match status" value="1"/>
</dbReference>
<dbReference type="Proteomes" id="UP001374579">
    <property type="component" value="Unassembled WGS sequence"/>
</dbReference>
<dbReference type="EMBL" id="JBAMIC010000010">
    <property type="protein sequence ID" value="KAK7102358.1"/>
    <property type="molecule type" value="Genomic_DNA"/>
</dbReference>
<evidence type="ECO:0000256" key="4">
    <source>
        <dbReference type="ARBA" id="ARBA00007262"/>
    </source>
</evidence>
<dbReference type="GO" id="GO:0042151">
    <property type="term" value="C:nematocyst"/>
    <property type="evidence" value="ECO:0007669"/>
    <property type="project" value="UniProtKB-SubCell"/>
</dbReference>
<dbReference type="InterPro" id="IPR015926">
    <property type="entry name" value="Cytolysin/lectin"/>
</dbReference>
<organism evidence="12 13">
    <name type="scientific">Littorina saxatilis</name>
    <dbReference type="NCBI Taxonomy" id="31220"/>
    <lineage>
        <taxon>Eukaryota</taxon>
        <taxon>Metazoa</taxon>
        <taxon>Spiralia</taxon>
        <taxon>Lophotrochozoa</taxon>
        <taxon>Mollusca</taxon>
        <taxon>Gastropoda</taxon>
        <taxon>Caenogastropoda</taxon>
        <taxon>Littorinimorpha</taxon>
        <taxon>Littorinoidea</taxon>
        <taxon>Littorinidae</taxon>
        <taxon>Littorina</taxon>
    </lineage>
</organism>
<comment type="caution">
    <text evidence="12">The sequence shown here is derived from an EMBL/GenBank/DDBJ whole genome shotgun (WGS) entry which is preliminary data.</text>
</comment>
<name>A0AAN9BBQ2_9CAEN</name>
<dbReference type="InterPro" id="IPR038213">
    <property type="entry name" value="IFI6/IFI27-like_sf"/>
</dbReference>
<dbReference type="Pfam" id="PF06140">
    <property type="entry name" value="Ifi-6-16"/>
    <property type="match status" value="1"/>
</dbReference>
<evidence type="ECO:0000256" key="7">
    <source>
        <dbReference type="ARBA" id="ARBA00022989"/>
    </source>
</evidence>
<keyword evidence="5" id="KW-1052">Target cell membrane</keyword>
<dbReference type="InterPro" id="IPR009311">
    <property type="entry name" value="IFI6/IFI27-like"/>
</dbReference>
<dbReference type="Gene3D" id="2.60.270.20">
    <property type="entry name" value="Cytolysin/lectin"/>
    <property type="match status" value="1"/>
</dbReference>
<dbReference type="GO" id="GO:0015267">
    <property type="term" value="F:channel activity"/>
    <property type="evidence" value="ECO:0007669"/>
    <property type="project" value="InterPro"/>
</dbReference>
<evidence type="ECO:0000256" key="10">
    <source>
        <dbReference type="ARBA" id="ARBA00023331"/>
    </source>
</evidence>
<feature type="compositionally biased region" description="Basic and acidic residues" evidence="11">
    <location>
        <begin position="59"/>
        <end position="94"/>
    </location>
</feature>
<comment type="subcellular location">
    <subcellularLocation>
        <location evidence="1">Membrane</location>
        <topology evidence="1">Multi-pass membrane protein</topology>
    </subcellularLocation>
    <subcellularLocation>
        <location evidence="3">Nematocyst</location>
    </subcellularLocation>
    <subcellularLocation>
        <location evidence="2">Target cell membrane</location>
    </subcellularLocation>
</comment>
<accession>A0AAN9BBQ2</accession>
<evidence type="ECO:0000256" key="2">
    <source>
        <dbReference type="ARBA" id="ARBA00004175"/>
    </source>
</evidence>
<feature type="region of interest" description="Disordered" evidence="11">
    <location>
        <begin position="197"/>
        <end position="278"/>
    </location>
</feature>
<evidence type="ECO:0000256" key="9">
    <source>
        <dbReference type="ARBA" id="ARBA00023298"/>
    </source>
</evidence>
<proteinExistence type="inferred from homology"/>
<feature type="region of interest" description="Disordered" evidence="11">
    <location>
        <begin position="1"/>
        <end position="94"/>
    </location>
</feature>
<keyword evidence="10" id="KW-0166">Nematocyst</keyword>
<keyword evidence="8" id="KW-0472">Membrane</keyword>
<sequence>MCDSVPDESVIVLHKGEDFRHSVSNETLREEYPDEGTSIDPPHYSKKDAVRRRQTAAPTDHKVPKDEGKTTPEKDASKDKSKDTQRKPEDTDDELKGAGRIAAYTVPAAVLGGLAAVVAAPVAIAAAGFGAGGIIAGSVAASLMSSATTTGVGLGVVAALQSIGAAGLGVAGAAAVGTAGSAVGAGIGGLVAKLTETEEEGEAGSKPKGNGTKPTGDGGYLPPFSTVGSDSTKPGSHNKHRGKVDRHGNKRSGDTSGRVGDNPSWCDGGDPRAARNEQNARLTTSQQEITVAAASAISSGTSLAGTSTHTLMQDGYRVTVGIEVENWTRFHLSRPHVQLKGGALSMAPSLIVPAAREVMIARKTSGTATGSCGTVSWLIQDVGRRLVIMWSAPFNFNHHSNWVGVGITAPGNIDHPADDSWFDQMYYADSSEELSFERREYYADVRPVVFRDIDFELEVIMSSDHKALIKVIFRPVNMDNLAPNINEQMLTK</sequence>
<dbReference type="AlphaFoldDB" id="A0AAN9BBQ2"/>
<evidence type="ECO:0000313" key="12">
    <source>
        <dbReference type="EMBL" id="KAK7102358.1"/>
    </source>
</evidence>
<dbReference type="GO" id="GO:0044218">
    <property type="term" value="C:other organism cell membrane"/>
    <property type="evidence" value="ECO:0007669"/>
    <property type="project" value="UniProtKB-KW"/>
</dbReference>
<dbReference type="InterPro" id="IPR009104">
    <property type="entry name" value="Anemon_actinoporin-like"/>
</dbReference>
<evidence type="ECO:0000256" key="5">
    <source>
        <dbReference type="ARBA" id="ARBA00022537"/>
    </source>
</evidence>
<reference evidence="12 13" key="1">
    <citation type="submission" date="2024-02" db="EMBL/GenBank/DDBJ databases">
        <title>Chromosome-scale genome assembly of the rough periwinkle Littorina saxatilis.</title>
        <authorList>
            <person name="De Jode A."/>
            <person name="Faria R."/>
            <person name="Formenti G."/>
            <person name="Sims Y."/>
            <person name="Smith T.P."/>
            <person name="Tracey A."/>
            <person name="Wood J.M.D."/>
            <person name="Zagrodzka Z.B."/>
            <person name="Johannesson K."/>
            <person name="Butlin R.K."/>
            <person name="Leder E.H."/>
        </authorList>
    </citation>
    <scope>NUCLEOTIDE SEQUENCE [LARGE SCALE GENOMIC DNA]</scope>
    <source>
        <strain evidence="12">Snail1</strain>
        <tissue evidence="12">Muscle</tissue>
    </source>
</reference>
<protein>
    <submittedName>
        <fullName evidence="12">Uncharacterized protein</fullName>
    </submittedName>
</protein>
<keyword evidence="6" id="KW-0812">Transmembrane</keyword>
<feature type="compositionally biased region" description="Basic and acidic residues" evidence="11">
    <location>
        <begin position="14"/>
        <end position="31"/>
    </location>
</feature>
<evidence type="ECO:0000313" key="13">
    <source>
        <dbReference type="Proteomes" id="UP001374579"/>
    </source>
</evidence>
<feature type="compositionally biased region" description="Polar residues" evidence="11">
    <location>
        <begin position="226"/>
        <end position="235"/>
    </location>
</feature>
<evidence type="ECO:0000256" key="6">
    <source>
        <dbReference type="ARBA" id="ARBA00022692"/>
    </source>
</evidence>
<keyword evidence="9" id="KW-1053">Target membrane</keyword>
<comment type="similarity">
    <text evidence="4">Belongs to the IFI6/IFI27 family.</text>
</comment>
<evidence type="ECO:0000256" key="8">
    <source>
        <dbReference type="ARBA" id="ARBA00023136"/>
    </source>
</evidence>
<dbReference type="GO" id="GO:0046930">
    <property type="term" value="C:pore complex"/>
    <property type="evidence" value="ECO:0007669"/>
    <property type="project" value="InterPro"/>
</dbReference>
<dbReference type="GO" id="GO:0006812">
    <property type="term" value="P:monoatomic cation transport"/>
    <property type="evidence" value="ECO:0007669"/>
    <property type="project" value="InterPro"/>
</dbReference>
<dbReference type="Gene3D" id="6.10.110.10">
    <property type="match status" value="1"/>
</dbReference>
<dbReference type="GO" id="GO:0051715">
    <property type="term" value="P:cytolysis in another organism"/>
    <property type="evidence" value="ECO:0007669"/>
    <property type="project" value="InterPro"/>
</dbReference>
<evidence type="ECO:0000256" key="11">
    <source>
        <dbReference type="SAM" id="MobiDB-lite"/>
    </source>
</evidence>
<dbReference type="PANTHER" id="PTHR40388:SF1">
    <property type="entry name" value="BRYOPORIN"/>
    <property type="match status" value="1"/>
</dbReference>
<dbReference type="GO" id="GO:0046931">
    <property type="term" value="P:pore complex assembly"/>
    <property type="evidence" value="ECO:0007669"/>
    <property type="project" value="InterPro"/>
</dbReference>
<dbReference type="Pfam" id="PF06369">
    <property type="entry name" value="Anemone_cytotox"/>
    <property type="match status" value="1"/>
</dbReference>
<gene>
    <name evidence="12" type="ORF">V1264_020589</name>
</gene>
<evidence type="ECO:0000256" key="1">
    <source>
        <dbReference type="ARBA" id="ARBA00004141"/>
    </source>
</evidence>
<keyword evidence="7" id="KW-1133">Transmembrane helix</keyword>
<dbReference type="InterPro" id="IPR050677">
    <property type="entry name" value="Actinoporin_PFT"/>
</dbReference>
<dbReference type="SUPFAM" id="SSF63724">
    <property type="entry name" value="Cytolysin/lectin"/>
    <property type="match status" value="1"/>
</dbReference>